<reference evidence="2" key="1">
    <citation type="submission" date="2019-11" db="EMBL/GenBank/DDBJ databases">
        <authorList>
            <person name="Feng L."/>
        </authorList>
    </citation>
    <scope>NUCLEOTIDE SEQUENCE</scope>
    <source>
        <strain evidence="2">AundefinedLFYP135</strain>
    </source>
</reference>
<proteinExistence type="predicted"/>
<evidence type="ECO:0000313" key="2">
    <source>
        <dbReference type="EMBL" id="VYS74373.1"/>
    </source>
</evidence>
<protein>
    <submittedName>
        <fullName evidence="2">Uncharacterized protein</fullName>
    </submittedName>
</protein>
<name>A0A6N2R0A5_9FIRM</name>
<evidence type="ECO:0000256" key="1">
    <source>
        <dbReference type="SAM" id="Phobius"/>
    </source>
</evidence>
<feature type="transmembrane region" description="Helical" evidence="1">
    <location>
        <begin position="39"/>
        <end position="58"/>
    </location>
</feature>
<accession>A0A6N2R0A5</accession>
<dbReference type="EMBL" id="CACRSL010000003">
    <property type="protein sequence ID" value="VYS74373.1"/>
    <property type="molecule type" value="Genomic_DNA"/>
</dbReference>
<dbReference type="AlphaFoldDB" id="A0A6N2R0A5"/>
<feature type="transmembrane region" description="Helical" evidence="1">
    <location>
        <begin position="70"/>
        <end position="88"/>
    </location>
</feature>
<keyword evidence="1" id="KW-0472">Membrane</keyword>
<gene>
    <name evidence="2" type="ORF">AULFYP135_00137</name>
</gene>
<keyword evidence="1" id="KW-0812">Transmembrane</keyword>
<keyword evidence="1" id="KW-1133">Transmembrane helix</keyword>
<organism evidence="2">
    <name type="scientific">uncultured Anaerotruncus sp</name>
    <dbReference type="NCBI Taxonomy" id="905011"/>
    <lineage>
        <taxon>Bacteria</taxon>
        <taxon>Bacillati</taxon>
        <taxon>Bacillota</taxon>
        <taxon>Clostridia</taxon>
        <taxon>Eubacteriales</taxon>
        <taxon>Oscillospiraceae</taxon>
        <taxon>Anaerotruncus</taxon>
        <taxon>environmental samples</taxon>
    </lineage>
</organism>
<feature type="transmembrane region" description="Helical" evidence="1">
    <location>
        <begin position="94"/>
        <end position="114"/>
    </location>
</feature>
<sequence>MKQRVLQFGAVLACYLTAYLVSRQVFGIGMPFYAYTPDWAARNILLPCALVSAFPTLLGRFRFAWVTSGGYLCGVVLGELLGGFQSHLPPQYPHYGWIICIAVYGCSALAGAAVEKIGGKQVSR</sequence>